<dbReference type="Proteomes" id="UP000631114">
    <property type="component" value="Unassembled WGS sequence"/>
</dbReference>
<dbReference type="EMBL" id="JADFTS010000002">
    <property type="protein sequence ID" value="KAF9619695.1"/>
    <property type="molecule type" value="Genomic_DNA"/>
</dbReference>
<evidence type="ECO:0000313" key="1">
    <source>
        <dbReference type="EMBL" id="KAF9619695.1"/>
    </source>
</evidence>
<comment type="caution">
    <text evidence="1">The sequence shown here is derived from an EMBL/GenBank/DDBJ whole genome shotgun (WGS) entry which is preliminary data.</text>
</comment>
<name>A0A835IKU5_9MAGN</name>
<proteinExistence type="predicted"/>
<dbReference type="PANTHER" id="PTHR37736:SF1">
    <property type="entry name" value="GLYCINE-RICH PROTEIN"/>
    <property type="match status" value="1"/>
</dbReference>
<organism evidence="1 2">
    <name type="scientific">Coptis chinensis</name>
    <dbReference type="NCBI Taxonomy" id="261450"/>
    <lineage>
        <taxon>Eukaryota</taxon>
        <taxon>Viridiplantae</taxon>
        <taxon>Streptophyta</taxon>
        <taxon>Embryophyta</taxon>
        <taxon>Tracheophyta</taxon>
        <taxon>Spermatophyta</taxon>
        <taxon>Magnoliopsida</taxon>
        <taxon>Ranunculales</taxon>
        <taxon>Ranunculaceae</taxon>
        <taxon>Coptidoideae</taxon>
        <taxon>Coptis</taxon>
    </lineage>
</organism>
<reference evidence="1 2" key="1">
    <citation type="submission" date="2020-10" db="EMBL/GenBank/DDBJ databases">
        <title>The Coptis chinensis genome and diversification of protoberbering-type alkaloids.</title>
        <authorList>
            <person name="Wang B."/>
            <person name="Shu S."/>
            <person name="Song C."/>
            <person name="Liu Y."/>
        </authorList>
    </citation>
    <scope>NUCLEOTIDE SEQUENCE [LARGE SCALE GENOMIC DNA]</scope>
    <source>
        <strain evidence="1">HL-2020</strain>
        <tissue evidence="1">Leaf</tissue>
    </source>
</reference>
<dbReference type="AlphaFoldDB" id="A0A835IKU5"/>
<accession>A0A835IKU5</accession>
<evidence type="ECO:0000313" key="2">
    <source>
        <dbReference type="Proteomes" id="UP000631114"/>
    </source>
</evidence>
<sequence>MTTSPPQANYDVITTTTDGPVMRFMNKRLRALKKKYNKILQIEEASSQGKPINKDQEEVLKTKPLILTLLDEYEKLHVTHVLIVVQEEVFLNNKPKEEKDDDDVVEKKVEKGGVSGANEIQEFHEVMV</sequence>
<keyword evidence="2" id="KW-1185">Reference proteome</keyword>
<dbReference type="PANTHER" id="PTHR37736">
    <property type="entry name" value="GLYCINE-RICH PROTEIN"/>
    <property type="match status" value="1"/>
</dbReference>
<protein>
    <submittedName>
        <fullName evidence="1">Uncharacterized protein</fullName>
    </submittedName>
</protein>
<gene>
    <name evidence="1" type="ORF">IFM89_008372</name>
</gene>
<dbReference type="OrthoDB" id="69150at2759"/>